<evidence type="ECO:0000256" key="2">
    <source>
        <dbReference type="SAM" id="MobiDB-lite"/>
    </source>
</evidence>
<dbReference type="AlphaFoldDB" id="A0A1H7SV86"/>
<dbReference type="Proteomes" id="UP000199664">
    <property type="component" value="Unassembled WGS sequence"/>
</dbReference>
<feature type="region of interest" description="Disordered" evidence="2">
    <location>
        <begin position="44"/>
        <end position="148"/>
    </location>
</feature>
<feature type="chain" id="PRO_5011662899" evidence="3">
    <location>
        <begin position="19"/>
        <end position="238"/>
    </location>
</feature>
<feature type="compositionally biased region" description="Gly residues" evidence="2">
    <location>
        <begin position="77"/>
        <end position="88"/>
    </location>
</feature>
<reference evidence="6" key="1">
    <citation type="submission" date="2016-10" db="EMBL/GenBank/DDBJ databases">
        <authorList>
            <person name="Varghese N."/>
            <person name="Submissions S."/>
        </authorList>
    </citation>
    <scope>NUCLEOTIDE SEQUENCE [LARGE SCALE GENOMIC DNA]</scope>
    <source>
        <strain evidence="6">LMG 26383,CCUG 61248,R- 45681</strain>
    </source>
</reference>
<dbReference type="SUPFAM" id="SSF50882">
    <property type="entry name" value="beta-Barrel protease inhibitors"/>
    <property type="match status" value="1"/>
</dbReference>
<feature type="compositionally biased region" description="Low complexity" evidence="2">
    <location>
        <begin position="99"/>
        <end position="116"/>
    </location>
</feature>
<dbReference type="PROSITE" id="PS51257">
    <property type="entry name" value="PROKAR_LIPOPROTEIN"/>
    <property type="match status" value="1"/>
</dbReference>
<protein>
    <submittedName>
        <fullName evidence="5">Protease inhibitor Inh</fullName>
    </submittedName>
</protein>
<organism evidence="5 6">
    <name type="scientific">Bosea lupini</name>
    <dbReference type="NCBI Taxonomy" id="1036779"/>
    <lineage>
        <taxon>Bacteria</taxon>
        <taxon>Pseudomonadati</taxon>
        <taxon>Pseudomonadota</taxon>
        <taxon>Alphaproteobacteria</taxon>
        <taxon>Hyphomicrobiales</taxon>
        <taxon>Boseaceae</taxon>
        <taxon>Bosea</taxon>
    </lineage>
</organism>
<keyword evidence="1 3" id="KW-0732">Signal</keyword>
<evidence type="ECO:0000313" key="6">
    <source>
        <dbReference type="Proteomes" id="UP000199664"/>
    </source>
</evidence>
<name>A0A1H7SV86_9HYPH</name>
<sequence length="238" mass="23965">MLLRAASLLPLVLLTACAGSQRFGGYGSGSGQAVARAPVYSEPVQSAPPIQSAPITSEPLPPPGGYPSGPSPQAGGYPPGGSAPGAGGMPPQNDPFFDPQTAQPGQQPPVQQQRPVEPAPPSNQVANANPGATPGGGSTRGGAVSSRDGVIGNWTAQEATGGSCRVQLSSSPSLDLYRANATGCSNRDLQQVNAWDYRDGEVYLYQRGGAVVARLRVGSGGAMNGAITKSGAGLSMNR</sequence>
<proteinExistence type="predicted"/>
<evidence type="ECO:0000256" key="3">
    <source>
        <dbReference type="SAM" id="SignalP"/>
    </source>
</evidence>
<dbReference type="GO" id="GO:0004866">
    <property type="term" value="F:endopeptidase inhibitor activity"/>
    <property type="evidence" value="ECO:0007669"/>
    <property type="project" value="InterPro"/>
</dbReference>
<evidence type="ECO:0000313" key="5">
    <source>
        <dbReference type="EMBL" id="SEL76530.1"/>
    </source>
</evidence>
<dbReference type="EMBL" id="FOAN01000005">
    <property type="protein sequence ID" value="SEL76530.1"/>
    <property type="molecule type" value="Genomic_DNA"/>
</dbReference>
<gene>
    <name evidence="5" type="ORF">SAMN04515666_105234</name>
</gene>
<accession>A0A1H7SV86</accession>
<dbReference type="Pfam" id="PF02974">
    <property type="entry name" value="Inh"/>
    <property type="match status" value="1"/>
</dbReference>
<feature type="signal peptide" evidence="3">
    <location>
        <begin position="1"/>
        <end position="18"/>
    </location>
</feature>
<keyword evidence="6" id="KW-1185">Reference proteome</keyword>
<dbReference type="InterPro" id="IPR021140">
    <property type="entry name" value="Inh/Omp19"/>
</dbReference>
<feature type="domain" description="Alkaline proteinase inhibitor/ Outer membrane lipoprotein Omp19" evidence="4">
    <location>
        <begin position="147"/>
        <end position="238"/>
    </location>
</feature>
<dbReference type="InterPro" id="IPR016085">
    <property type="entry name" value="Protease_inh_B-barrel_dom"/>
</dbReference>
<evidence type="ECO:0000259" key="4">
    <source>
        <dbReference type="Pfam" id="PF02974"/>
    </source>
</evidence>
<evidence type="ECO:0000256" key="1">
    <source>
        <dbReference type="ARBA" id="ARBA00022729"/>
    </source>
</evidence>
<dbReference type="Gene3D" id="2.40.128.10">
    <property type="match status" value="1"/>
</dbReference>